<name>A0A418WX12_9BURK</name>
<evidence type="ECO:0000259" key="7">
    <source>
        <dbReference type="PROSITE" id="PS50893"/>
    </source>
</evidence>
<dbReference type="RefSeq" id="WP_119735916.1">
    <property type="nucleotide sequence ID" value="NZ_QYUN01000002.1"/>
</dbReference>
<accession>A0A418WX12</accession>
<evidence type="ECO:0000256" key="2">
    <source>
        <dbReference type="ARBA" id="ARBA00022448"/>
    </source>
</evidence>
<dbReference type="SMART" id="SM00382">
    <property type="entry name" value="AAA"/>
    <property type="match status" value="1"/>
</dbReference>
<comment type="similarity">
    <text evidence="1">Belongs to the ABC transporter superfamily.</text>
</comment>
<feature type="domain" description="ABC transporter" evidence="7">
    <location>
        <begin position="5"/>
        <end position="241"/>
    </location>
</feature>
<dbReference type="InterPro" id="IPR003439">
    <property type="entry name" value="ABC_transporter-like_ATP-bd"/>
</dbReference>
<reference evidence="8 9" key="1">
    <citation type="submission" date="2018-09" db="EMBL/GenBank/DDBJ databases">
        <authorList>
            <person name="Zhu H."/>
        </authorList>
    </citation>
    <scope>NUCLEOTIDE SEQUENCE [LARGE SCALE GENOMIC DNA]</scope>
    <source>
        <strain evidence="8 9">K2R10-39</strain>
    </source>
</reference>
<dbReference type="PANTHER" id="PTHR43820">
    <property type="entry name" value="HIGH-AFFINITY BRANCHED-CHAIN AMINO ACID TRANSPORT ATP-BINDING PROTEIN LIVF"/>
    <property type="match status" value="1"/>
</dbReference>
<dbReference type="GO" id="GO:0016887">
    <property type="term" value="F:ATP hydrolysis activity"/>
    <property type="evidence" value="ECO:0007669"/>
    <property type="project" value="InterPro"/>
</dbReference>
<evidence type="ECO:0000256" key="3">
    <source>
        <dbReference type="ARBA" id="ARBA00022475"/>
    </source>
</evidence>
<keyword evidence="3" id="KW-1003">Cell membrane</keyword>
<dbReference type="PROSITE" id="PS50893">
    <property type="entry name" value="ABC_TRANSPORTER_2"/>
    <property type="match status" value="1"/>
</dbReference>
<evidence type="ECO:0000313" key="8">
    <source>
        <dbReference type="EMBL" id="RJG04779.1"/>
    </source>
</evidence>
<organism evidence="8 9">
    <name type="scientific">Noviherbaspirillum cavernae</name>
    <dbReference type="NCBI Taxonomy" id="2320862"/>
    <lineage>
        <taxon>Bacteria</taxon>
        <taxon>Pseudomonadati</taxon>
        <taxon>Pseudomonadota</taxon>
        <taxon>Betaproteobacteria</taxon>
        <taxon>Burkholderiales</taxon>
        <taxon>Oxalobacteraceae</taxon>
        <taxon>Noviherbaspirillum</taxon>
    </lineage>
</organism>
<dbReference type="InterPro" id="IPR052156">
    <property type="entry name" value="BCAA_Transport_ATP-bd_LivF"/>
</dbReference>
<comment type="caution">
    <text evidence="8">The sequence shown here is derived from an EMBL/GenBank/DDBJ whole genome shotgun (WGS) entry which is preliminary data.</text>
</comment>
<dbReference type="Pfam" id="PF00005">
    <property type="entry name" value="ABC_tran"/>
    <property type="match status" value="1"/>
</dbReference>
<keyword evidence="4" id="KW-0547">Nucleotide-binding</keyword>
<dbReference type="CDD" id="cd03224">
    <property type="entry name" value="ABC_TM1139_LivF_branched"/>
    <property type="match status" value="1"/>
</dbReference>
<proteinExistence type="inferred from homology"/>
<evidence type="ECO:0000256" key="4">
    <source>
        <dbReference type="ARBA" id="ARBA00022741"/>
    </source>
</evidence>
<sequence>MSGATRLLSVQGLGAGYGDIAVLNDISFDIDVGDLVALIGSNGAGKSTLLRTLSGVIKPSVGKVQFNGEELCGVAPEHIVAAGLIHVPEGRRLFAGLSVVDNLLVGAYLRRDGKAAIRRSIDEVYSLFPRLAERRHQDAATLSGGEQQMCAIGRGLMANPRLLLIDELSLGLAPRVVDELIAAMHRINARGTTLLVVEQDVEVALSLARHGLVLDQGSIRLSGESSSLRQHPLIHAAYLGEVL</sequence>
<gene>
    <name evidence="8" type="ORF">D3870_00960</name>
</gene>
<dbReference type="PANTHER" id="PTHR43820:SF4">
    <property type="entry name" value="HIGH-AFFINITY BRANCHED-CHAIN AMINO ACID TRANSPORT ATP-BINDING PROTEIN LIVF"/>
    <property type="match status" value="1"/>
</dbReference>
<dbReference type="EMBL" id="QYUN01000002">
    <property type="protein sequence ID" value="RJG04779.1"/>
    <property type="molecule type" value="Genomic_DNA"/>
</dbReference>
<keyword evidence="2" id="KW-0813">Transport</keyword>
<dbReference type="GO" id="GO:0005524">
    <property type="term" value="F:ATP binding"/>
    <property type="evidence" value="ECO:0007669"/>
    <property type="project" value="UniProtKB-KW"/>
</dbReference>
<dbReference type="SUPFAM" id="SSF52540">
    <property type="entry name" value="P-loop containing nucleoside triphosphate hydrolases"/>
    <property type="match status" value="1"/>
</dbReference>
<dbReference type="InterPro" id="IPR003593">
    <property type="entry name" value="AAA+_ATPase"/>
</dbReference>
<evidence type="ECO:0000256" key="5">
    <source>
        <dbReference type="ARBA" id="ARBA00022840"/>
    </source>
</evidence>
<evidence type="ECO:0000256" key="1">
    <source>
        <dbReference type="ARBA" id="ARBA00005417"/>
    </source>
</evidence>
<keyword evidence="5 8" id="KW-0067">ATP-binding</keyword>
<dbReference type="AlphaFoldDB" id="A0A418WX12"/>
<dbReference type="Proteomes" id="UP000285190">
    <property type="component" value="Unassembled WGS sequence"/>
</dbReference>
<evidence type="ECO:0000313" key="9">
    <source>
        <dbReference type="Proteomes" id="UP000285190"/>
    </source>
</evidence>
<keyword evidence="6" id="KW-0029">Amino-acid transport</keyword>
<keyword evidence="9" id="KW-1185">Reference proteome</keyword>
<dbReference type="OrthoDB" id="9806149at2"/>
<protein>
    <submittedName>
        <fullName evidence="8">ABC transporter ATP-binding protein</fullName>
    </submittedName>
</protein>
<dbReference type="InterPro" id="IPR027417">
    <property type="entry name" value="P-loop_NTPase"/>
</dbReference>
<keyword evidence="3" id="KW-0472">Membrane</keyword>
<evidence type="ECO:0000256" key="6">
    <source>
        <dbReference type="ARBA" id="ARBA00022970"/>
    </source>
</evidence>
<dbReference type="GO" id="GO:0015807">
    <property type="term" value="P:L-amino acid transport"/>
    <property type="evidence" value="ECO:0007669"/>
    <property type="project" value="TreeGrafter"/>
</dbReference>
<dbReference type="GO" id="GO:0015658">
    <property type="term" value="F:branched-chain amino acid transmembrane transporter activity"/>
    <property type="evidence" value="ECO:0007669"/>
    <property type="project" value="TreeGrafter"/>
</dbReference>
<dbReference type="Gene3D" id="3.40.50.300">
    <property type="entry name" value="P-loop containing nucleotide triphosphate hydrolases"/>
    <property type="match status" value="1"/>
</dbReference>